<reference evidence="7 8" key="1">
    <citation type="submission" date="2018-02" db="EMBL/GenBank/DDBJ databases">
        <title>Complete genome of the streamlined marine actinobacterium Pontimonas salivibrio CL-TW6 adapted to coastal planktonic lifestype.</title>
        <authorList>
            <person name="Cho B.C."/>
            <person name="Hardies S.C."/>
            <person name="Jang G.I."/>
            <person name="Hwang C.Y."/>
        </authorList>
    </citation>
    <scope>NUCLEOTIDE SEQUENCE [LARGE SCALE GENOMIC DNA]</scope>
    <source>
        <strain evidence="7 8">CL-TW6</strain>
    </source>
</reference>
<feature type="transmembrane region" description="Helical" evidence="6">
    <location>
        <begin position="68"/>
        <end position="86"/>
    </location>
</feature>
<dbReference type="InterPro" id="IPR020948">
    <property type="entry name" value="P_starv_induced_PsiE-like"/>
</dbReference>
<organism evidence="7 8">
    <name type="scientific">Pontimonas salivibrio</name>
    <dbReference type="NCBI Taxonomy" id="1159327"/>
    <lineage>
        <taxon>Bacteria</taxon>
        <taxon>Bacillati</taxon>
        <taxon>Actinomycetota</taxon>
        <taxon>Actinomycetes</taxon>
        <taxon>Micrococcales</taxon>
        <taxon>Microbacteriaceae</taxon>
        <taxon>Pontimonas</taxon>
    </lineage>
</organism>
<evidence type="ECO:0000313" key="8">
    <source>
        <dbReference type="Proteomes" id="UP000243077"/>
    </source>
</evidence>
<evidence type="ECO:0000256" key="6">
    <source>
        <dbReference type="SAM" id="Phobius"/>
    </source>
</evidence>
<name>A0A2L2BQB7_9MICO</name>
<feature type="transmembrane region" description="Helical" evidence="6">
    <location>
        <begin position="128"/>
        <end position="149"/>
    </location>
</feature>
<feature type="transmembrane region" description="Helical" evidence="6">
    <location>
        <begin position="95"/>
        <end position="116"/>
    </location>
</feature>
<dbReference type="GO" id="GO:0005886">
    <property type="term" value="C:plasma membrane"/>
    <property type="evidence" value="ECO:0007669"/>
    <property type="project" value="UniProtKB-SubCell"/>
</dbReference>
<dbReference type="Proteomes" id="UP000243077">
    <property type="component" value="Chromosome"/>
</dbReference>
<feature type="transmembrane region" description="Helical" evidence="6">
    <location>
        <begin position="26"/>
        <end position="48"/>
    </location>
</feature>
<evidence type="ECO:0000256" key="1">
    <source>
        <dbReference type="ARBA" id="ARBA00004651"/>
    </source>
</evidence>
<dbReference type="KEGG" id="psai:C3B54_11890"/>
<gene>
    <name evidence="7" type="ORF">C3B54_11890</name>
</gene>
<keyword evidence="5 6" id="KW-0472">Membrane</keyword>
<evidence type="ECO:0000256" key="2">
    <source>
        <dbReference type="ARBA" id="ARBA00022475"/>
    </source>
</evidence>
<evidence type="ECO:0000256" key="5">
    <source>
        <dbReference type="ARBA" id="ARBA00023136"/>
    </source>
</evidence>
<keyword evidence="3 6" id="KW-0812">Transmembrane</keyword>
<dbReference type="AlphaFoldDB" id="A0A2L2BQB7"/>
<evidence type="ECO:0000256" key="4">
    <source>
        <dbReference type="ARBA" id="ARBA00022989"/>
    </source>
</evidence>
<evidence type="ECO:0000313" key="7">
    <source>
        <dbReference type="EMBL" id="AVG23863.1"/>
    </source>
</evidence>
<protein>
    <submittedName>
        <fullName evidence="7">Phosphate-starvation-inducible membrane protein PsiE</fullName>
    </submittedName>
</protein>
<dbReference type="RefSeq" id="WP_170006129.1">
    <property type="nucleotide sequence ID" value="NZ_CP026923.1"/>
</dbReference>
<keyword evidence="2" id="KW-1003">Cell membrane</keyword>
<keyword evidence="4 6" id="KW-1133">Transmembrane helix</keyword>
<dbReference type="Pfam" id="PF06146">
    <property type="entry name" value="PsiE"/>
    <property type="match status" value="1"/>
</dbReference>
<keyword evidence="8" id="KW-1185">Reference proteome</keyword>
<accession>A0A2L2BQB7</accession>
<comment type="subcellular location">
    <subcellularLocation>
        <location evidence="1">Cell membrane</location>
        <topology evidence="1">Multi-pass membrane protein</topology>
    </subcellularLocation>
</comment>
<dbReference type="EMBL" id="CP026923">
    <property type="protein sequence ID" value="AVG23863.1"/>
    <property type="molecule type" value="Genomic_DNA"/>
</dbReference>
<evidence type="ECO:0000256" key="3">
    <source>
        <dbReference type="ARBA" id="ARBA00022692"/>
    </source>
</evidence>
<sequence length="161" mass="17475">MTKNTDVPRDNTGIVPKRVLDGIEDVVHAVLGLILLVVAVAAVGVTVWRVITIRPFFPNGMLEAINDVLFIVIILEIIRTVVARFTDGFFQLSKFLVIGVIASVRHILSVGSSLTLNQGKTTEEFQRAILELGVNAGVVLALVFAIVLVRRSEKDAKAKSS</sequence>
<proteinExistence type="predicted"/>